<organism evidence="2 3">
    <name type="scientific">Spodoptera exigua</name>
    <name type="common">Beet armyworm</name>
    <name type="synonym">Noctua fulgens</name>
    <dbReference type="NCBI Taxonomy" id="7107"/>
    <lineage>
        <taxon>Eukaryota</taxon>
        <taxon>Metazoa</taxon>
        <taxon>Ecdysozoa</taxon>
        <taxon>Arthropoda</taxon>
        <taxon>Hexapoda</taxon>
        <taxon>Insecta</taxon>
        <taxon>Pterygota</taxon>
        <taxon>Neoptera</taxon>
        <taxon>Endopterygota</taxon>
        <taxon>Lepidoptera</taxon>
        <taxon>Glossata</taxon>
        <taxon>Ditrysia</taxon>
        <taxon>Noctuoidea</taxon>
        <taxon>Noctuidae</taxon>
        <taxon>Amphipyrinae</taxon>
        <taxon>Spodoptera</taxon>
    </lineage>
</organism>
<feature type="transmembrane region" description="Helical" evidence="1">
    <location>
        <begin position="122"/>
        <end position="144"/>
    </location>
</feature>
<dbReference type="InterPro" id="IPR036259">
    <property type="entry name" value="MFS_trans_sf"/>
</dbReference>
<evidence type="ECO:0000256" key="1">
    <source>
        <dbReference type="SAM" id="Phobius"/>
    </source>
</evidence>
<protein>
    <submittedName>
        <fullName evidence="2">Uncharacterized protein</fullName>
    </submittedName>
</protein>
<dbReference type="Gene3D" id="1.20.1250.20">
    <property type="entry name" value="MFS general substrate transporter like domains"/>
    <property type="match status" value="1"/>
</dbReference>
<dbReference type="EMBL" id="JACEFF010000293">
    <property type="protein sequence ID" value="KAH9640156.1"/>
    <property type="molecule type" value="Genomic_DNA"/>
</dbReference>
<dbReference type="SUPFAM" id="SSF103473">
    <property type="entry name" value="MFS general substrate transporter"/>
    <property type="match status" value="1"/>
</dbReference>
<feature type="transmembrane region" description="Helical" evidence="1">
    <location>
        <begin position="150"/>
        <end position="168"/>
    </location>
</feature>
<reference evidence="2" key="1">
    <citation type="journal article" date="2021" name="G3 (Bethesda)">
        <title>Genome and transcriptome analysis of the beet armyworm Spodoptera exigua reveals targets for pest control. .</title>
        <authorList>
            <person name="Simon S."/>
            <person name="Breeschoten T."/>
            <person name="Jansen H.J."/>
            <person name="Dirks R.P."/>
            <person name="Schranz M.E."/>
            <person name="Ros V.I.D."/>
        </authorList>
    </citation>
    <scope>NUCLEOTIDE SEQUENCE</scope>
    <source>
        <strain evidence="2">TB_SE_WUR_2020</strain>
    </source>
</reference>
<evidence type="ECO:0000313" key="3">
    <source>
        <dbReference type="Proteomes" id="UP000814243"/>
    </source>
</evidence>
<keyword evidence="1" id="KW-0812">Transmembrane</keyword>
<evidence type="ECO:0000313" key="2">
    <source>
        <dbReference type="EMBL" id="KAH9640156.1"/>
    </source>
</evidence>
<keyword evidence="1" id="KW-0472">Membrane</keyword>
<comment type="caution">
    <text evidence="2">The sequence shown here is derived from an EMBL/GenBank/DDBJ whole genome shotgun (WGS) entry which is preliminary data.</text>
</comment>
<dbReference type="Proteomes" id="UP000814243">
    <property type="component" value="Unassembled WGS sequence"/>
</dbReference>
<proteinExistence type="predicted"/>
<gene>
    <name evidence="2" type="ORF">HF086_018398</name>
</gene>
<dbReference type="AlphaFoldDB" id="A0A922SJV6"/>
<accession>A0A922SJV6</accession>
<sequence length="180" mass="20565">MFSLHLLKVFTNATPEHWCAPPPELDHLGLPDQLLRSLTVPGEQGTYESCAAYDIDRKELREALRDFVIERTVTTKEGNAFHTQQIYQMVAVSDERRKELAQDHVDNEQYFSSYRYGRRPTILLMVFLEVPLAIASSFATSFWTYVGLRVAGGLFFPALYQLPFILALELMPPGQRNHTG</sequence>
<name>A0A922SJV6_SPOEX</name>
<keyword evidence="1" id="KW-1133">Transmembrane helix</keyword>